<keyword evidence="4" id="KW-1185">Reference proteome</keyword>
<dbReference type="CDD" id="cd00084">
    <property type="entry name" value="HMG-box_SF"/>
    <property type="match status" value="1"/>
</dbReference>
<dbReference type="Gene3D" id="1.10.30.10">
    <property type="entry name" value="High mobility group box domain"/>
    <property type="match status" value="1"/>
</dbReference>
<dbReference type="InterPro" id="IPR056775">
    <property type="entry name" value="YABBY_C"/>
</dbReference>
<name>A4RXQ9_OSTLU</name>
<dbReference type="KEGG" id="olu:OSTLU_15490"/>
<feature type="region of interest" description="Disordered" evidence="1">
    <location>
        <begin position="108"/>
        <end position="156"/>
    </location>
</feature>
<dbReference type="EMBL" id="CP000585">
    <property type="protein sequence ID" value="ABO96329.1"/>
    <property type="molecule type" value="Genomic_DNA"/>
</dbReference>
<dbReference type="HOGENOM" id="CLU_1689652_0_0_1"/>
<evidence type="ECO:0000313" key="4">
    <source>
        <dbReference type="Proteomes" id="UP000001568"/>
    </source>
</evidence>
<evidence type="ECO:0000313" key="3">
    <source>
        <dbReference type="EMBL" id="ABO96329.1"/>
    </source>
</evidence>
<gene>
    <name evidence="3" type="ORF">OSTLU_15490</name>
</gene>
<dbReference type="AlphaFoldDB" id="A4RXQ9"/>
<feature type="region of interest" description="Disordered" evidence="1">
    <location>
        <begin position="48"/>
        <end position="79"/>
    </location>
</feature>
<feature type="compositionally biased region" description="Basic residues" evidence="1">
    <location>
        <begin position="139"/>
        <end position="156"/>
    </location>
</feature>
<feature type="compositionally biased region" description="Basic and acidic residues" evidence="1">
    <location>
        <begin position="54"/>
        <end position="73"/>
    </location>
</feature>
<dbReference type="Proteomes" id="UP000001568">
    <property type="component" value="Chromosome 5"/>
</dbReference>
<dbReference type="InterPro" id="IPR036910">
    <property type="entry name" value="HMG_box_dom_sf"/>
</dbReference>
<dbReference type="GeneID" id="5001894"/>
<organism evidence="3 4">
    <name type="scientific">Ostreococcus lucimarinus (strain CCE9901)</name>
    <dbReference type="NCBI Taxonomy" id="436017"/>
    <lineage>
        <taxon>Eukaryota</taxon>
        <taxon>Viridiplantae</taxon>
        <taxon>Chlorophyta</taxon>
        <taxon>Mamiellophyceae</taxon>
        <taxon>Mamiellales</taxon>
        <taxon>Bathycoccaceae</taxon>
        <taxon>Ostreococcus</taxon>
    </lineage>
</organism>
<accession>A4RXQ9</accession>
<dbReference type="RefSeq" id="XP_001418036.1">
    <property type="nucleotide sequence ID" value="XM_001417999.1"/>
</dbReference>
<evidence type="ECO:0000259" key="2">
    <source>
        <dbReference type="Pfam" id="PF04690"/>
    </source>
</evidence>
<dbReference type="SUPFAM" id="SSF47095">
    <property type="entry name" value="HMG-box"/>
    <property type="match status" value="1"/>
</dbReference>
<proteinExistence type="predicted"/>
<dbReference type="Pfam" id="PF04690">
    <property type="entry name" value="YABBY"/>
    <property type="match status" value="1"/>
</dbReference>
<feature type="domain" description="YABBY protein C-terminal" evidence="2">
    <location>
        <begin position="68"/>
        <end position="112"/>
    </location>
</feature>
<evidence type="ECO:0000256" key="1">
    <source>
        <dbReference type="SAM" id="MobiDB-lite"/>
    </source>
</evidence>
<sequence>MSDDERDEEMTAMELAKRLAPAFAKMAEAAHEASGMLSKFAKIPNESTLVKRGRGMDSEGKRLTKAQKRELKPPRAPTAFNMFMKDEVQRVRVERGDLSPKEVFTECARRWREKKSRTQGSLQGGGSLNPVSTPPAMKDKHKKDKSHKKDKKNKDK</sequence>
<protein>
    <recommendedName>
        <fullName evidence="2">YABBY protein C-terminal domain-containing protein</fullName>
    </recommendedName>
</protein>
<dbReference type="OrthoDB" id="667577at2759"/>
<dbReference type="Gramene" id="ABO96329">
    <property type="protein sequence ID" value="ABO96329"/>
    <property type="gene ID" value="OSTLU_15490"/>
</dbReference>
<reference evidence="3 4" key="1">
    <citation type="journal article" date="2007" name="Proc. Natl. Acad. Sci. U.S.A.">
        <title>The tiny eukaryote Ostreococcus provides genomic insights into the paradox of plankton speciation.</title>
        <authorList>
            <person name="Palenik B."/>
            <person name="Grimwood J."/>
            <person name="Aerts A."/>
            <person name="Rouze P."/>
            <person name="Salamov A."/>
            <person name="Putnam N."/>
            <person name="Dupont C."/>
            <person name="Jorgensen R."/>
            <person name="Derelle E."/>
            <person name="Rombauts S."/>
            <person name="Zhou K."/>
            <person name="Otillar R."/>
            <person name="Merchant S.S."/>
            <person name="Podell S."/>
            <person name="Gaasterland T."/>
            <person name="Napoli C."/>
            <person name="Gendler K."/>
            <person name="Manuell A."/>
            <person name="Tai V."/>
            <person name="Vallon O."/>
            <person name="Piganeau G."/>
            <person name="Jancek S."/>
            <person name="Heijde M."/>
            <person name="Jabbari K."/>
            <person name="Bowler C."/>
            <person name="Lohr M."/>
            <person name="Robbens S."/>
            <person name="Werner G."/>
            <person name="Dubchak I."/>
            <person name="Pazour G.J."/>
            <person name="Ren Q."/>
            <person name="Paulsen I."/>
            <person name="Delwiche C."/>
            <person name="Schmutz J."/>
            <person name="Rokhsar D."/>
            <person name="Van de Peer Y."/>
            <person name="Moreau H."/>
            <person name="Grigoriev I.V."/>
        </authorList>
    </citation>
    <scope>NUCLEOTIDE SEQUENCE [LARGE SCALE GENOMIC DNA]</scope>
    <source>
        <strain evidence="3 4">CCE9901</strain>
    </source>
</reference>